<dbReference type="PANTHER" id="PTHR34776">
    <property type="entry name" value="F17F16.3 PROTEIN"/>
    <property type="match status" value="1"/>
</dbReference>
<dbReference type="OrthoDB" id="1028014at2759"/>
<gene>
    <name evidence="2" type="ORF">H0H81_009413</name>
</gene>
<reference evidence="2" key="1">
    <citation type="submission" date="2021-02" db="EMBL/GenBank/DDBJ databases">
        <authorList>
            <person name="Nieuwenhuis M."/>
            <person name="Van De Peppel L.J.J."/>
        </authorList>
    </citation>
    <scope>NUCLEOTIDE SEQUENCE</scope>
    <source>
        <strain evidence="2">D49</strain>
    </source>
</reference>
<reference evidence="2" key="2">
    <citation type="submission" date="2021-10" db="EMBL/GenBank/DDBJ databases">
        <title>Phylogenomics reveals ancestral predisposition of the termite-cultivated fungus Termitomyces towards a domesticated lifestyle.</title>
        <authorList>
            <person name="Auxier B."/>
            <person name="Grum-Grzhimaylo A."/>
            <person name="Cardenas M.E."/>
            <person name="Lodge J.D."/>
            <person name="Laessoe T."/>
            <person name="Pedersen O."/>
            <person name="Smith M.E."/>
            <person name="Kuyper T.W."/>
            <person name="Franco-Molano E.A."/>
            <person name="Baroni T.J."/>
            <person name="Aanen D.K."/>
        </authorList>
    </citation>
    <scope>NUCLEOTIDE SEQUENCE</scope>
    <source>
        <strain evidence="2">D49</strain>
    </source>
</reference>
<feature type="region of interest" description="Disordered" evidence="1">
    <location>
        <begin position="1"/>
        <end position="25"/>
    </location>
</feature>
<protein>
    <submittedName>
        <fullName evidence="2">Uncharacterized protein</fullName>
    </submittedName>
</protein>
<dbReference type="EMBL" id="JABCKI010005741">
    <property type="protein sequence ID" value="KAG5638860.1"/>
    <property type="molecule type" value="Genomic_DNA"/>
</dbReference>
<proteinExistence type="predicted"/>
<evidence type="ECO:0000313" key="2">
    <source>
        <dbReference type="EMBL" id="KAG5638860.1"/>
    </source>
</evidence>
<dbReference type="AlphaFoldDB" id="A0A9P7G114"/>
<dbReference type="PANTHER" id="PTHR34776:SF1">
    <property type="entry name" value="F17F16.3 PROTEIN"/>
    <property type="match status" value="1"/>
</dbReference>
<keyword evidence="3" id="KW-1185">Reference proteome</keyword>
<evidence type="ECO:0000313" key="3">
    <source>
        <dbReference type="Proteomes" id="UP000717328"/>
    </source>
</evidence>
<organism evidence="2 3">
    <name type="scientific">Sphagnurus paluster</name>
    <dbReference type="NCBI Taxonomy" id="117069"/>
    <lineage>
        <taxon>Eukaryota</taxon>
        <taxon>Fungi</taxon>
        <taxon>Dikarya</taxon>
        <taxon>Basidiomycota</taxon>
        <taxon>Agaricomycotina</taxon>
        <taxon>Agaricomycetes</taxon>
        <taxon>Agaricomycetidae</taxon>
        <taxon>Agaricales</taxon>
        <taxon>Tricholomatineae</taxon>
        <taxon>Lyophyllaceae</taxon>
        <taxon>Sphagnurus</taxon>
    </lineage>
</organism>
<accession>A0A9P7G114</accession>
<comment type="caution">
    <text evidence="2">The sequence shown here is derived from an EMBL/GenBank/DDBJ whole genome shotgun (WGS) entry which is preliminary data.</text>
</comment>
<dbReference type="Proteomes" id="UP000717328">
    <property type="component" value="Unassembled WGS sequence"/>
</dbReference>
<name>A0A9P7G114_9AGAR</name>
<sequence>MPKTHTKSASEEENRKATLLPLENDDDELARTRHASRLKYEPQTGTIERGHIYFFYRPKVQLKGARSLDEVQNFHMLLVPRPPQFSACGARNLKEGEDPDEMEVLTPGADAIPAHEPLDQPKKHFRLITVGKKHLPNPKVGGPGKGRKEMFWATVTVVGDDLTSLEQGLGERTYETKTRGLRHQESARLLGRGAYAIVNNDPEVPSHRETHFGYHLSHPSELGEVQEAFGIEKAGSFVLQIKNPLAPATESGYVHEQSAVYGDEILHHVFGKGVKGRSPCGLHFTSCVTPELLDYEHAQLLLIAAKGGEEGLETSLGEGRGRALAELEEQEADESVETIFKELGMDASTFPPQQPVEEGEWI</sequence>
<evidence type="ECO:0000256" key="1">
    <source>
        <dbReference type="SAM" id="MobiDB-lite"/>
    </source>
</evidence>